<dbReference type="Gene3D" id="3.40.50.300">
    <property type="entry name" value="P-loop containing nucleotide triphosphate hydrolases"/>
    <property type="match status" value="1"/>
</dbReference>
<evidence type="ECO:0000313" key="2">
    <source>
        <dbReference type="EMBL" id="KGG82234.1"/>
    </source>
</evidence>
<protein>
    <recommendedName>
        <fullName evidence="1">Endonuclease GajA/Old nuclease/RecF-like AAA domain-containing protein</fullName>
    </recommendedName>
</protein>
<dbReference type="AlphaFoldDB" id="A0A0E3B882"/>
<dbReference type="SUPFAM" id="SSF52540">
    <property type="entry name" value="P-loop containing nucleoside triphosphate hydrolases"/>
    <property type="match status" value="1"/>
</dbReference>
<dbReference type="InterPro" id="IPR051396">
    <property type="entry name" value="Bact_Antivir_Def_Nuclease"/>
</dbReference>
<dbReference type="Pfam" id="PF13175">
    <property type="entry name" value="AAA_15"/>
    <property type="match status" value="1"/>
</dbReference>
<gene>
    <name evidence="2" type="ORF">P245_27315</name>
</gene>
<reference evidence="2 3" key="1">
    <citation type="submission" date="2013-09" db="EMBL/GenBank/DDBJ databases">
        <title>High correlation between genotypes and phenotypes of environmental bacteria Comamonas testosteroni strains.</title>
        <authorList>
            <person name="Liu L."/>
            <person name="Zhu W."/>
            <person name="Xia X."/>
            <person name="Xu B."/>
            <person name="Luo M."/>
            <person name="Wang G."/>
        </authorList>
    </citation>
    <scope>NUCLEOTIDE SEQUENCE [LARGE SCALE GENOMIC DNA]</scope>
    <source>
        <strain evidence="2 3">JL14</strain>
    </source>
</reference>
<dbReference type="InterPro" id="IPR041685">
    <property type="entry name" value="AAA_GajA/Old/RecF-like"/>
</dbReference>
<evidence type="ECO:0000259" key="1">
    <source>
        <dbReference type="Pfam" id="PF13175"/>
    </source>
</evidence>
<dbReference type="PANTHER" id="PTHR43581:SF4">
    <property type="entry name" value="ATP_GTP PHOSPHATASE"/>
    <property type="match status" value="1"/>
</dbReference>
<proteinExistence type="predicted"/>
<dbReference type="Proteomes" id="UP000029567">
    <property type="component" value="Unassembled WGS sequence"/>
</dbReference>
<dbReference type="PANTHER" id="PTHR43581">
    <property type="entry name" value="ATP/GTP PHOSPHATASE"/>
    <property type="match status" value="1"/>
</dbReference>
<name>A0A0E3B882_9BURK</name>
<accession>A0A0E3B882</accession>
<sequence>MAFEKANMLDPVTVEFGRLYSNFIQGNKRLLSFIKNDTTSMFLSEIIGGEILYEKNEYYLKSKDERIIPFNALSSGQQEILPLLLTFGLTGKDKNISSLLFVEEPEAHLFPQAQSKIIEGLTSYINDSKNRSIFITTHSPYVLSKINNQIKAGIIEKSTKEKDKLLKLEQIIQKNHRIDSRFINAYCIENGQVKDIIDPETGLINAEYLDEISNQIGNQFEDLLDLQYS</sequence>
<comment type="caution">
    <text evidence="2">The sequence shown here is derived from an EMBL/GenBank/DDBJ whole genome shotgun (WGS) entry which is preliminary data.</text>
</comment>
<dbReference type="InterPro" id="IPR027417">
    <property type="entry name" value="P-loop_NTPase"/>
</dbReference>
<dbReference type="EMBL" id="AWTN01000159">
    <property type="protein sequence ID" value="KGG82234.1"/>
    <property type="molecule type" value="Genomic_DNA"/>
</dbReference>
<feature type="domain" description="Endonuclease GajA/Old nuclease/RecF-like AAA" evidence="1">
    <location>
        <begin position="52"/>
        <end position="142"/>
    </location>
</feature>
<evidence type="ECO:0000313" key="3">
    <source>
        <dbReference type="Proteomes" id="UP000029567"/>
    </source>
</evidence>
<organism evidence="2 3">
    <name type="scientific">Comamonas thiooxydans</name>
    <dbReference type="NCBI Taxonomy" id="363952"/>
    <lineage>
        <taxon>Bacteria</taxon>
        <taxon>Pseudomonadati</taxon>
        <taxon>Pseudomonadota</taxon>
        <taxon>Betaproteobacteria</taxon>
        <taxon>Burkholderiales</taxon>
        <taxon>Comamonadaceae</taxon>
        <taxon>Comamonas</taxon>
    </lineage>
</organism>